<evidence type="ECO:0000256" key="14">
    <source>
        <dbReference type="SAM" id="MobiDB-lite"/>
    </source>
</evidence>
<feature type="compositionally biased region" description="Polar residues" evidence="14">
    <location>
        <begin position="415"/>
        <end position="426"/>
    </location>
</feature>
<dbReference type="Pfam" id="PF00481">
    <property type="entry name" value="PP2C"/>
    <property type="match status" value="1"/>
</dbReference>
<evidence type="ECO:0000256" key="8">
    <source>
        <dbReference type="ARBA" id="ARBA00023180"/>
    </source>
</evidence>
<evidence type="ECO:0000256" key="6">
    <source>
        <dbReference type="ARBA" id="ARBA00022843"/>
    </source>
</evidence>
<evidence type="ECO:0000256" key="3">
    <source>
        <dbReference type="ARBA" id="ARBA00022490"/>
    </source>
</evidence>
<dbReference type="AlphaFoldDB" id="A0A7M7GHS8"/>
<keyword evidence="3" id="KW-0963">Cytoplasm</keyword>
<dbReference type="GO" id="GO:0007165">
    <property type="term" value="P:signal transduction"/>
    <property type="evidence" value="ECO:0000318"/>
    <property type="project" value="GO_Central"/>
</dbReference>
<evidence type="ECO:0000256" key="7">
    <source>
        <dbReference type="ARBA" id="ARBA00023136"/>
    </source>
</evidence>
<comment type="subunit">
    <text evidence="10">Interacts with XIAP and BIRC7. Interacts with TRAF6 and MAP3K7; during IL-1 signaling. Identified in the TRIKA2 complex composed of MAP3K7, TAB1 and TAB2. Interacts with TRAF6 and MAPK14; these interactions allow MAPK14 autophosphorylation. Interacts with STING1; interaction takes place following cGAMP activation and promotes TAB1 recruitment to the endoplasmic reticulum, triggering MAP3K7/TAK1 activation and STING1 phosphorylation.</text>
</comment>
<accession>A0A7M7GHS8</accession>
<dbReference type="GO" id="GO:0005789">
    <property type="term" value="C:endoplasmic reticulum membrane"/>
    <property type="evidence" value="ECO:0007669"/>
    <property type="project" value="UniProtKB-SubCell"/>
</dbReference>
<keyword evidence="8" id="KW-0325">Glycoprotein</keyword>
<name>A0A7M7GHS8_STRPU</name>
<evidence type="ECO:0000313" key="16">
    <source>
        <dbReference type="EnsemblMetazoa" id="XP_003730303"/>
    </source>
</evidence>
<feature type="region of interest" description="Disordered" evidence="14">
    <location>
        <begin position="386"/>
        <end position="426"/>
    </location>
</feature>
<dbReference type="InParanoid" id="A0A7M7GHS8"/>
<evidence type="ECO:0000256" key="1">
    <source>
        <dbReference type="ARBA" id="ARBA00004397"/>
    </source>
</evidence>
<evidence type="ECO:0000256" key="11">
    <source>
        <dbReference type="ARBA" id="ARBA00074232"/>
    </source>
</evidence>
<evidence type="ECO:0000313" key="17">
    <source>
        <dbReference type="Proteomes" id="UP000007110"/>
    </source>
</evidence>
<reference evidence="17" key="1">
    <citation type="submission" date="2015-02" db="EMBL/GenBank/DDBJ databases">
        <title>Genome sequencing for Strongylocentrotus purpuratus.</title>
        <authorList>
            <person name="Murali S."/>
            <person name="Liu Y."/>
            <person name="Vee V."/>
            <person name="English A."/>
            <person name="Wang M."/>
            <person name="Skinner E."/>
            <person name="Han Y."/>
            <person name="Muzny D.M."/>
            <person name="Worley K.C."/>
            <person name="Gibbs R.A."/>
        </authorList>
    </citation>
    <scope>NUCLEOTIDE SEQUENCE</scope>
</reference>
<dbReference type="SUPFAM" id="SSF81606">
    <property type="entry name" value="PP2C-like"/>
    <property type="match status" value="1"/>
</dbReference>
<evidence type="ECO:0000256" key="13">
    <source>
        <dbReference type="ARBA" id="ARBA00080658"/>
    </source>
</evidence>
<dbReference type="KEGG" id="spu:100887846"/>
<evidence type="ECO:0000256" key="5">
    <source>
        <dbReference type="ARBA" id="ARBA00022824"/>
    </source>
</evidence>
<evidence type="ECO:0000256" key="2">
    <source>
        <dbReference type="ARBA" id="ARBA00004514"/>
    </source>
</evidence>
<dbReference type="CDD" id="cd00143">
    <property type="entry name" value="PP2Cc"/>
    <property type="match status" value="1"/>
</dbReference>
<feature type="compositionally biased region" description="Polar residues" evidence="14">
    <location>
        <begin position="502"/>
        <end position="513"/>
    </location>
</feature>
<dbReference type="GO" id="GO:0005829">
    <property type="term" value="C:cytosol"/>
    <property type="evidence" value="ECO:0007669"/>
    <property type="project" value="UniProtKB-SubCell"/>
</dbReference>
<feature type="compositionally biased region" description="Acidic residues" evidence="14">
    <location>
        <begin position="481"/>
        <end position="496"/>
    </location>
</feature>
<protein>
    <recommendedName>
        <fullName evidence="11">TGF-beta-activated kinase 1 and MAP3K7-binding protein 1</fullName>
    </recommendedName>
    <alternativeName>
        <fullName evidence="12">Mitogen-activated protein kinase kinase kinase 7-interacting protein 1</fullName>
    </alternativeName>
    <alternativeName>
        <fullName evidence="13">TGF-beta-activated kinase 1-binding protein 1</fullName>
    </alternativeName>
</protein>
<dbReference type="CTD" id="10454"/>
<organism evidence="16 17">
    <name type="scientific">Strongylocentrotus purpuratus</name>
    <name type="common">Purple sea urchin</name>
    <dbReference type="NCBI Taxonomy" id="7668"/>
    <lineage>
        <taxon>Eukaryota</taxon>
        <taxon>Metazoa</taxon>
        <taxon>Echinodermata</taxon>
        <taxon>Eleutherozoa</taxon>
        <taxon>Echinozoa</taxon>
        <taxon>Echinoidea</taxon>
        <taxon>Euechinoidea</taxon>
        <taxon>Echinacea</taxon>
        <taxon>Camarodonta</taxon>
        <taxon>Echinidea</taxon>
        <taxon>Strongylocentrotidae</taxon>
        <taxon>Strongylocentrotus</taxon>
    </lineage>
</organism>
<evidence type="ECO:0000256" key="9">
    <source>
        <dbReference type="ARBA" id="ARBA00057862"/>
    </source>
</evidence>
<evidence type="ECO:0000256" key="4">
    <source>
        <dbReference type="ARBA" id="ARBA00022553"/>
    </source>
</evidence>
<dbReference type="GO" id="GO:0004722">
    <property type="term" value="F:protein serine/threonine phosphatase activity"/>
    <property type="evidence" value="ECO:0000318"/>
    <property type="project" value="GO_Central"/>
</dbReference>
<sequence>MTSRPPRRSTPSIVSQHSQGSLQSWTDDLPVCRHSGIGYSNNQVYRQDGARSEDHEYEDKFFHFRTEQDDYLYAIFDGYDGTYAPGFAHQGLPAELLLGQLSSVHDDAEVKRILLRAFVTVERGLFESLDHVVAERANLKLSLPDDVSDYELFQKYPEQMEKFHSMTADISGGTSAIVALIHVNKLFVANVGDSRALLCTLEPDNTTKVRQLSVDHTTNNQDELLRLSQLGLDTNTVQSNKLLGDKMATRTIGNHTVKGGYKENTLLCKASSEPILAEPDIIGGLDVTNMTGFLMMYSNGLSQSLIEATGTSQANLDLAYMAMAEFEVQATLSGVAQAVVDKVVRRHHDTYLSEGGRMAICQKRDDITLIVRNFNFPLGNRMSSPAPAAPYTSVSAPFSPQVPQGSPQPPRLMITTPNRTRTDSQNSLMTPLYIQVDNNVVSPIDQQRSPFGRIIGDLTPQPGIPPPNFDELQHTPRPTYAEEEDEVQAENTEEDTENTRTSSCTDSTNPSTEESQRVFDFNGREAKAKVDENGMIDPYVDFTDFFQAYKNMCPDPSMSSS</sequence>
<dbReference type="InterPro" id="IPR001932">
    <property type="entry name" value="PPM-type_phosphatase-like_dom"/>
</dbReference>
<feature type="domain" description="PPM-type phosphatase" evidence="15">
    <location>
        <begin position="36"/>
        <end position="374"/>
    </location>
</feature>
<feature type="region of interest" description="Disordered" evidence="14">
    <location>
        <begin position="1"/>
        <end position="22"/>
    </location>
</feature>
<keyword evidence="7" id="KW-0472">Membrane</keyword>
<evidence type="ECO:0000256" key="12">
    <source>
        <dbReference type="ARBA" id="ARBA00080486"/>
    </source>
</evidence>
<keyword evidence="17" id="KW-1185">Reference proteome</keyword>
<keyword evidence="5" id="KW-0256">Endoplasmic reticulum</keyword>
<dbReference type="GeneID" id="100887846"/>
<feature type="region of interest" description="Disordered" evidence="14">
    <location>
        <begin position="451"/>
        <end position="520"/>
    </location>
</feature>
<keyword evidence="6" id="KW-0832">Ubl conjugation</keyword>
<evidence type="ECO:0000256" key="10">
    <source>
        <dbReference type="ARBA" id="ARBA00062935"/>
    </source>
</evidence>
<keyword evidence="4" id="KW-0597">Phosphoprotein</keyword>
<dbReference type="InterPro" id="IPR036457">
    <property type="entry name" value="PPM-type-like_dom_sf"/>
</dbReference>
<proteinExistence type="predicted"/>
<dbReference type="Proteomes" id="UP000007110">
    <property type="component" value="Unassembled WGS sequence"/>
</dbReference>
<dbReference type="PANTHER" id="PTHR13832">
    <property type="entry name" value="PROTEIN PHOSPHATASE 2C"/>
    <property type="match status" value="1"/>
</dbReference>
<reference evidence="16" key="2">
    <citation type="submission" date="2021-01" db="UniProtKB">
        <authorList>
            <consortium name="EnsemblMetazoa"/>
        </authorList>
    </citation>
    <scope>IDENTIFICATION</scope>
</reference>
<dbReference type="Gene3D" id="3.60.40.10">
    <property type="entry name" value="PPM-type phosphatase domain"/>
    <property type="match status" value="1"/>
</dbReference>
<dbReference type="RefSeq" id="XP_003730303.1">
    <property type="nucleotide sequence ID" value="XM_003730255.3"/>
</dbReference>
<dbReference type="FunFam" id="3.60.40.10:FF:000014">
    <property type="entry name" value="TGF-beta-activated kinase 1 and MAP3K7-binding protein 1-like"/>
    <property type="match status" value="1"/>
</dbReference>
<dbReference type="PANTHER" id="PTHR13832:SF533">
    <property type="entry name" value="TGF-BETA-ACTIVATED KINASE 1 AND MAP3K7-BINDING PROTEIN 1"/>
    <property type="match status" value="1"/>
</dbReference>
<comment type="function">
    <text evidence="9">Key adapter protein that plays an essential role in JNK and NF-kappa-B activation and proinflammatory cytokines production in response to stimulation with TLRs and cytokines. Mechanistically, associates with the catalytic domain of MAP3K7/TAK1 to trigger MAP3K7/TAK1 autophosphorylation leading to its full activation. Similarly, associates with MAPK14 and triggers its autophosphorylation and subsequent activation. In turn, MAPK14 phosphorylates TAB1 and inhibits MAP3K7/TAK1 activation in a feedback control mechanism. Also plays a role in recruiting MAPK14 to the TAK1 complex for the phosphorylation of the TAB2 and TAB3 regulatory subunits.</text>
</comment>
<dbReference type="InterPro" id="IPR015655">
    <property type="entry name" value="PP2C"/>
</dbReference>
<dbReference type="GO" id="GO:0008047">
    <property type="term" value="F:enzyme activator activity"/>
    <property type="evidence" value="ECO:0007669"/>
    <property type="project" value="UniProtKB-ARBA"/>
</dbReference>
<dbReference type="SMART" id="SM00332">
    <property type="entry name" value="PP2Cc"/>
    <property type="match status" value="1"/>
</dbReference>
<dbReference type="OMA" id="HPFEDRS"/>
<evidence type="ECO:0000259" key="15">
    <source>
        <dbReference type="PROSITE" id="PS51746"/>
    </source>
</evidence>
<dbReference type="PROSITE" id="PS51746">
    <property type="entry name" value="PPM_2"/>
    <property type="match status" value="1"/>
</dbReference>
<comment type="subcellular location">
    <subcellularLocation>
        <location evidence="2">Cytoplasm</location>
        <location evidence="2">Cytosol</location>
    </subcellularLocation>
    <subcellularLocation>
        <location evidence="1">Endoplasmic reticulum membrane</location>
        <topology evidence="1">Peripheral membrane protein</topology>
        <orientation evidence="1">Cytoplasmic side</orientation>
    </subcellularLocation>
</comment>
<dbReference type="GO" id="GO:1902533">
    <property type="term" value="P:positive regulation of intracellular signal transduction"/>
    <property type="evidence" value="ECO:0007669"/>
    <property type="project" value="UniProtKB-ARBA"/>
</dbReference>
<dbReference type="EnsemblMetazoa" id="XM_003730255">
    <property type="protein sequence ID" value="XP_003730303"/>
    <property type="gene ID" value="LOC100887846"/>
</dbReference>
<dbReference type="OrthoDB" id="10049211at2759"/>